<dbReference type="SMART" id="SM00546">
    <property type="entry name" value="CUE"/>
    <property type="match status" value="1"/>
</dbReference>
<dbReference type="FunFam" id="1.10.8.10:FF:000064">
    <property type="entry name" value="Similar to CUE domain-containing protein"/>
    <property type="match status" value="1"/>
</dbReference>
<keyword evidence="4" id="KW-1185">Reference proteome</keyword>
<reference evidence="3 4" key="1">
    <citation type="journal article" date="2011" name="Science">
        <title>Comparative functional genomics of the fission yeasts.</title>
        <authorList>
            <person name="Rhind N."/>
            <person name="Chen Z."/>
            <person name="Yassour M."/>
            <person name="Thompson D.A."/>
            <person name="Haas B.J."/>
            <person name="Habib N."/>
            <person name="Wapinski I."/>
            <person name="Roy S."/>
            <person name="Lin M.F."/>
            <person name="Heiman D.I."/>
            <person name="Young S.K."/>
            <person name="Furuya K."/>
            <person name="Guo Y."/>
            <person name="Pidoux A."/>
            <person name="Chen H.M."/>
            <person name="Robbertse B."/>
            <person name="Goldberg J.M."/>
            <person name="Aoki K."/>
            <person name="Bayne E.H."/>
            <person name="Berlin A.M."/>
            <person name="Desjardins C.A."/>
            <person name="Dobbs E."/>
            <person name="Dukaj L."/>
            <person name="Fan L."/>
            <person name="FitzGerald M.G."/>
            <person name="French C."/>
            <person name="Gujja S."/>
            <person name="Hansen K."/>
            <person name="Keifenheim D."/>
            <person name="Levin J.Z."/>
            <person name="Mosher R.A."/>
            <person name="Mueller C.A."/>
            <person name="Pfiffner J."/>
            <person name="Priest M."/>
            <person name="Russ C."/>
            <person name="Smialowska A."/>
            <person name="Swoboda P."/>
            <person name="Sykes S.M."/>
            <person name="Vaughn M."/>
            <person name="Vengrova S."/>
            <person name="Yoder R."/>
            <person name="Zeng Q."/>
            <person name="Allshire R."/>
            <person name="Baulcombe D."/>
            <person name="Birren B.W."/>
            <person name="Brown W."/>
            <person name="Ekwall K."/>
            <person name="Kellis M."/>
            <person name="Leatherwood J."/>
            <person name="Levin H."/>
            <person name="Margalit H."/>
            <person name="Martienssen R."/>
            <person name="Nieduszynski C.A."/>
            <person name="Spatafora J.W."/>
            <person name="Friedman N."/>
            <person name="Dalgaard J.Z."/>
            <person name="Baumann P."/>
            <person name="Niki H."/>
            <person name="Regev A."/>
            <person name="Nusbaum C."/>
        </authorList>
    </citation>
    <scope>NUCLEOTIDE SEQUENCE [LARGE SCALE GENOMIC DNA]</scope>
    <source>
        <strain evidence="4">OY26 / ATCC MYA-4695 / CBS 11777 / NBRC 106824 / NRRL Y48691</strain>
    </source>
</reference>
<dbReference type="GO" id="GO:0006511">
    <property type="term" value="P:ubiquitin-dependent protein catabolic process"/>
    <property type="evidence" value="ECO:0007669"/>
    <property type="project" value="TreeGrafter"/>
</dbReference>
<sequence>MATNSEAAAPRLPTRPPHRHEQLKATLKEAFPDTDDAIIRAVLAASGFRIEPAFNALLGLNDPSVAEELEQLQSTPTAPQAPSKGSNLKQLEEDEMCARKLARRYRQYPASNRERRAMMSSKEAPRNENQRHSYDEDSDDYSFLEDDLPVLKDNFVRGFQSIKQRGMAWMDRVASKLDGSDDERENDYETPVFNNYSKKPIPTATELESAYEDIPPPMPARKNSRPDTAISLPPYEADPHMLNEKDFERLRLESTSSPLMGRSSLASTRKSVESSSSAAFTEGQSLILDSNGAIEVSNSAFALDDSDLESNYEEDTAEKDPNNISNKGKDADKQTKENARDLESVSEEQYGPATKTEHDAVKKDKKTDTVEDTNPDTKAEKIENGPKDSSISNEKPNEEENTTEKTQSSNEKDNSTS</sequence>
<gene>
    <name evidence="3" type="ORF">SPOG_04113</name>
</gene>
<dbReference type="GO" id="GO:0043130">
    <property type="term" value="F:ubiquitin binding"/>
    <property type="evidence" value="ECO:0007669"/>
    <property type="project" value="InterPro"/>
</dbReference>
<feature type="compositionally biased region" description="Polar residues" evidence="1">
    <location>
        <begin position="71"/>
        <end position="89"/>
    </location>
</feature>
<feature type="compositionally biased region" description="Basic and acidic residues" evidence="1">
    <location>
        <begin position="237"/>
        <end position="252"/>
    </location>
</feature>
<dbReference type="InterPro" id="IPR003892">
    <property type="entry name" value="CUE"/>
</dbReference>
<dbReference type="InterPro" id="IPR009060">
    <property type="entry name" value="UBA-like_sf"/>
</dbReference>
<dbReference type="Pfam" id="PF02845">
    <property type="entry name" value="CUE"/>
    <property type="match status" value="1"/>
</dbReference>
<proteinExistence type="predicted"/>
<feature type="compositionally biased region" description="Acidic residues" evidence="1">
    <location>
        <begin position="304"/>
        <end position="317"/>
    </location>
</feature>
<evidence type="ECO:0000256" key="1">
    <source>
        <dbReference type="SAM" id="MobiDB-lite"/>
    </source>
</evidence>
<dbReference type="InterPro" id="IPR041807">
    <property type="entry name" value="Cue5/Don1_CUE"/>
</dbReference>
<evidence type="ECO:0000259" key="2">
    <source>
        <dbReference type="PROSITE" id="PS51140"/>
    </source>
</evidence>
<dbReference type="Gene3D" id="1.10.8.10">
    <property type="entry name" value="DNA helicase RuvA subunit, C-terminal domain"/>
    <property type="match status" value="1"/>
</dbReference>
<dbReference type="PANTHER" id="PTHR16461:SF5">
    <property type="entry name" value="TOLL-INTERACTING PROTEIN"/>
    <property type="match status" value="1"/>
</dbReference>
<organism evidence="3 4">
    <name type="scientific">Schizosaccharomyces cryophilus (strain OY26 / ATCC MYA-4695 / CBS 11777 / NBRC 106824 / NRRL Y48691)</name>
    <name type="common">Fission yeast</name>
    <dbReference type="NCBI Taxonomy" id="653667"/>
    <lineage>
        <taxon>Eukaryota</taxon>
        <taxon>Fungi</taxon>
        <taxon>Dikarya</taxon>
        <taxon>Ascomycota</taxon>
        <taxon>Taphrinomycotina</taxon>
        <taxon>Schizosaccharomycetes</taxon>
        <taxon>Schizosaccharomycetales</taxon>
        <taxon>Schizosaccharomycetaceae</taxon>
        <taxon>Schizosaccharomyces</taxon>
    </lineage>
</organism>
<dbReference type="GO" id="GO:0031624">
    <property type="term" value="F:ubiquitin conjugating enzyme binding"/>
    <property type="evidence" value="ECO:0007669"/>
    <property type="project" value="TreeGrafter"/>
</dbReference>
<evidence type="ECO:0000313" key="4">
    <source>
        <dbReference type="Proteomes" id="UP000015464"/>
    </source>
</evidence>
<feature type="compositionally biased region" description="Basic and acidic residues" evidence="1">
    <location>
        <begin position="327"/>
        <end position="343"/>
    </location>
</feature>
<accession>S9W8K8</accession>
<dbReference type="eggNOG" id="KOG0504">
    <property type="taxonomic scope" value="Eukaryota"/>
</dbReference>
<feature type="region of interest" description="Disordered" evidence="1">
    <location>
        <begin position="68"/>
        <end position="92"/>
    </location>
</feature>
<feature type="domain" description="CUE" evidence="2">
    <location>
        <begin position="19"/>
        <end position="62"/>
    </location>
</feature>
<dbReference type="EMBL" id="KE546988">
    <property type="protein sequence ID" value="EPY54220.1"/>
    <property type="molecule type" value="Genomic_DNA"/>
</dbReference>
<dbReference type="PANTHER" id="PTHR16461">
    <property type="entry name" value="TOLL-INTERACTING PROTEIN"/>
    <property type="match status" value="1"/>
</dbReference>
<dbReference type="GeneID" id="25038427"/>
<feature type="region of interest" description="Disordered" evidence="1">
    <location>
        <begin position="301"/>
        <end position="417"/>
    </location>
</feature>
<dbReference type="OrthoDB" id="9942608at2759"/>
<feature type="region of interest" description="Disordered" evidence="1">
    <location>
        <begin position="104"/>
        <end position="139"/>
    </location>
</feature>
<dbReference type="Proteomes" id="UP000015464">
    <property type="component" value="Unassembled WGS sequence"/>
</dbReference>
<protein>
    <submittedName>
        <fullName evidence="3">CUE domain-containing protein</fullName>
    </submittedName>
</protein>
<dbReference type="CDD" id="cd14372">
    <property type="entry name" value="CUE_Cue5p_like"/>
    <property type="match status" value="1"/>
</dbReference>
<evidence type="ECO:0000313" key="3">
    <source>
        <dbReference type="EMBL" id="EPY54220.1"/>
    </source>
</evidence>
<dbReference type="HOGENOM" id="CLU_034772_0_0_1"/>
<dbReference type="RefSeq" id="XP_013021829.1">
    <property type="nucleotide sequence ID" value="XM_013166375.1"/>
</dbReference>
<feature type="region of interest" description="Disordered" evidence="1">
    <location>
        <begin position="1"/>
        <end position="21"/>
    </location>
</feature>
<feature type="compositionally biased region" description="Basic and acidic residues" evidence="1">
    <location>
        <begin position="112"/>
        <end position="135"/>
    </location>
</feature>
<dbReference type="SUPFAM" id="SSF46934">
    <property type="entry name" value="UBA-like"/>
    <property type="match status" value="1"/>
</dbReference>
<feature type="compositionally biased region" description="Basic and acidic residues" evidence="1">
    <location>
        <begin position="355"/>
        <end position="386"/>
    </location>
</feature>
<dbReference type="OMA" id="PYEADPH"/>
<feature type="compositionally biased region" description="Polar residues" evidence="1">
    <location>
        <begin position="253"/>
        <end position="283"/>
    </location>
</feature>
<feature type="region of interest" description="Disordered" evidence="1">
    <location>
        <begin position="178"/>
        <end position="283"/>
    </location>
</feature>
<dbReference type="PROSITE" id="PS51140">
    <property type="entry name" value="CUE"/>
    <property type="match status" value="1"/>
</dbReference>
<name>S9W8K8_SCHCR</name>
<dbReference type="AlphaFoldDB" id="S9W8K8"/>
<dbReference type="GO" id="GO:0005737">
    <property type="term" value="C:cytoplasm"/>
    <property type="evidence" value="ECO:0007669"/>
    <property type="project" value="TreeGrafter"/>
</dbReference>
<dbReference type="STRING" id="653667.S9W8K8"/>